<dbReference type="InParanoid" id="A0A067PJW0"/>
<accession>A0A067PJW0</accession>
<name>A0A067PJW0_9AGAM</name>
<dbReference type="HOGENOM" id="CLU_1240297_0_0_1"/>
<proteinExistence type="predicted"/>
<dbReference type="EMBL" id="KL197730">
    <property type="protein sequence ID" value="KDQ54130.1"/>
    <property type="molecule type" value="Genomic_DNA"/>
</dbReference>
<protein>
    <submittedName>
        <fullName evidence="1">Uncharacterized protein</fullName>
    </submittedName>
</protein>
<organism evidence="1 2">
    <name type="scientific">Jaapia argillacea MUCL 33604</name>
    <dbReference type="NCBI Taxonomy" id="933084"/>
    <lineage>
        <taxon>Eukaryota</taxon>
        <taxon>Fungi</taxon>
        <taxon>Dikarya</taxon>
        <taxon>Basidiomycota</taxon>
        <taxon>Agaricomycotina</taxon>
        <taxon>Agaricomycetes</taxon>
        <taxon>Agaricomycetidae</taxon>
        <taxon>Jaapiales</taxon>
        <taxon>Jaapiaceae</taxon>
        <taxon>Jaapia</taxon>
    </lineage>
</organism>
<reference evidence="2" key="1">
    <citation type="journal article" date="2014" name="Proc. Natl. Acad. Sci. U.S.A.">
        <title>Extensive sampling of basidiomycete genomes demonstrates inadequacy of the white-rot/brown-rot paradigm for wood decay fungi.</title>
        <authorList>
            <person name="Riley R."/>
            <person name="Salamov A.A."/>
            <person name="Brown D.W."/>
            <person name="Nagy L.G."/>
            <person name="Floudas D."/>
            <person name="Held B.W."/>
            <person name="Levasseur A."/>
            <person name="Lombard V."/>
            <person name="Morin E."/>
            <person name="Otillar R."/>
            <person name="Lindquist E.A."/>
            <person name="Sun H."/>
            <person name="LaButti K.M."/>
            <person name="Schmutz J."/>
            <person name="Jabbour D."/>
            <person name="Luo H."/>
            <person name="Baker S.E."/>
            <person name="Pisabarro A.G."/>
            <person name="Walton J.D."/>
            <person name="Blanchette R.A."/>
            <person name="Henrissat B."/>
            <person name="Martin F."/>
            <person name="Cullen D."/>
            <person name="Hibbett D.S."/>
            <person name="Grigoriev I.V."/>
        </authorList>
    </citation>
    <scope>NUCLEOTIDE SEQUENCE [LARGE SCALE GENOMIC DNA]</scope>
    <source>
        <strain evidence="2">MUCL 33604</strain>
    </source>
</reference>
<keyword evidence="2" id="KW-1185">Reference proteome</keyword>
<gene>
    <name evidence="1" type="ORF">JAAARDRAFT_49463</name>
</gene>
<sequence>MAVSQLRILFSGSSGHGLCLNSEYPPADLAMACLCTQGDVSGSAAADRQANLAMACFSTQDLIWPWLVSQLSWESVDGPTAAGPQADLAMVCFSTQEDIPKLIWLWLLSQLSFEWMVLLVQIPKLIWLCFFPNSGASGWTVLLLQILKLIWPQFVSQLRFLSNHGLFLNSGFFIFSQNSYITSLNFRGHVSIWPHRHEYLFVPTSSNTYLLSSMRKVYDSTTL</sequence>
<dbReference type="Proteomes" id="UP000027265">
    <property type="component" value="Unassembled WGS sequence"/>
</dbReference>
<evidence type="ECO:0000313" key="1">
    <source>
        <dbReference type="EMBL" id="KDQ54130.1"/>
    </source>
</evidence>
<dbReference type="AlphaFoldDB" id="A0A067PJW0"/>
<evidence type="ECO:0000313" key="2">
    <source>
        <dbReference type="Proteomes" id="UP000027265"/>
    </source>
</evidence>